<proteinExistence type="predicted"/>
<feature type="region of interest" description="Disordered" evidence="1">
    <location>
        <begin position="32"/>
        <end position="79"/>
    </location>
</feature>
<keyword evidence="3" id="KW-1185">Reference proteome</keyword>
<reference evidence="2" key="1">
    <citation type="journal article" date="2023" name="G3 (Bethesda)">
        <title>A reference genome for the long-term kleptoplast-retaining sea slug Elysia crispata morphotype clarki.</title>
        <authorList>
            <person name="Eastman K.E."/>
            <person name="Pendleton A.L."/>
            <person name="Shaikh M.A."/>
            <person name="Suttiyut T."/>
            <person name="Ogas R."/>
            <person name="Tomko P."/>
            <person name="Gavelis G."/>
            <person name="Widhalm J.R."/>
            <person name="Wisecaver J.H."/>
        </authorList>
    </citation>
    <scope>NUCLEOTIDE SEQUENCE</scope>
    <source>
        <strain evidence="2">ECLA1</strain>
    </source>
</reference>
<dbReference type="AlphaFoldDB" id="A0AAE1ASQ0"/>
<evidence type="ECO:0000256" key="1">
    <source>
        <dbReference type="SAM" id="MobiDB-lite"/>
    </source>
</evidence>
<evidence type="ECO:0000313" key="3">
    <source>
        <dbReference type="Proteomes" id="UP001283361"/>
    </source>
</evidence>
<sequence length="395" mass="44973">MLGYGGRYSSSPWTIAKTMVVLFMAGTLSNTAGHEKSWSKNPAEVGLRSAQHEREGSTETDVEVEGAKSREGNPANSARHQLFDYDDYSNFTNWHDSLKVRHRRQQLSKQHQQQRLLNRQSLSDSQHQLIVPTVGPIKCHRKEISTANHTGYKPMRLVGDGHHYNQVSSPEQECFSYVQDVFDSPGFTQEISHPLPGHQLRHPNQYCPGTSAPISSTLQRRSSFLHSEPTQTFEELHSDMHPRHNQQQQPPQRVEVRRVVVGPLVAYGLVAVPCQQHITLLLEDMFVKLELVFFSSPMKVSKVRLRVLEEAGLLPLYVNVRVQVKAVQEIFLRYRVDPIILVSSQCVIKRPVCSLRIGMSCLWLDSFPTTQEQTQKHPHTQNDFDHSTINACAKM</sequence>
<dbReference type="Proteomes" id="UP001283361">
    <property type="component" value="Unassembled WGS sequence"/>
</dbReference>
<accession>A0AAE1ASQ0</accession>
<evidence type="ECO:0000313" key="2">
    <source>
        <dbReference type="EMBL" id="KAK3792626.1"/>
    </source>
</evidence>
<protein>
    <submittedName>
        <fullName evidence="2">Uncharacterized protein</fullName>
    </submittedName>
</protein>
<gene>
    <name evidence="2" type="ORF">RRG08_064839</name>
</gene>
<name>A0AAE1ASQ0_9GAST</name>
<organism evidence="2 3">
    <name type="scientific">Elysia crispata</name>
    <name type="common">lettuce slug</name>
    <dbReference type="NCBI Taxonomy" id="231223"/>
    <lineage>
        <taxon>Eukaryota</taxon>
        <taxon>Metazoa</taxon>
        <taxon>Spiralia</taxon>
        <taxon>Lophotrochozoa</taxon>
        <taxon>Mollusca</taxon>
        <taxon>Gastropoda</taxon>
        <taxon>Heterobranchia</taxon>
        <taxon>Euthyneura</taxon>
        <taxon>Panpulmonata</taxon>
        <taxon>Sacoglossa</taxon>
        <taxon>Placobranchoidea</taxon>
        <taxon>Plakobranchidae</taxon>
        <taxon>Elysia</taxon>
    </lineage>
</organism>
<dbReference type="EMBL" id="JAWDGP010001360">
    <property type="protein sequence ID" value="KAK3792626.1"/>
    <property type="molecule type" value="Genomic_DNA"/>
</dbReference>
<comment type="caution">
    <text evidence="2">The sequence shown here is derived from an EMBL/GenBank/DDBJ whole genome shotgun (WGS) entry which is preliminary data.</text>
</comment>